<dbReference type="RefSeq" id="WP_026849649.1">
    <property type="nucleotide sequence ID" value="NZ_CP011454.1"/>
</dbReference>
<accession>A0A143BJL1</accession>
<dbReference type="GO" id="GO:0006261">
    <property type="term" value="P:DNA-templated DNA replication"/>
    <property type="evidence" value="ECO:0007669"/>
    <property type="project" value="TreeGrafter"/>
</dbReference>
<dbReference type="InterPro" id="IPR027417">
    <property type="entry name" value="P-loop_NTPase"/>
</dbReference>
<organism evidence="1 2">
    <name type="scientific">Gemmatimonas phototrophica</name>
    <dbReference type="NCBI Taxonomy" id="1379270"/>
    <lineage>
        <taxon>Bacteria</taxon>
        <taxon>Pseudomonadati</taxon>
        <taxon>Gemmatimonadota</taxon>
        <taxon>Gemmatimonadia</taxon>
        <taxon>Gemmatimonadales</taxon>
        <taxon>Gemmatimonadaceae</taxon>
        <taxon>Gemmatimonas</taxon>
    </lineage>
</organism>
<dbReference type="Pfam" id="PF13177">
    <property type="entry name" value="DNA_pol3_delta2"/>
    <property type="match status" value="1"/>
</dbReference>
<evidence type="ECO:0008006" key="3">
    <source>
        <dbReference type="Google" id="ProtNLM"/>
    </source>
</evidence>
<gene>
    <name evidence="1" type="ORF">GEMMAAP_11455</name>
</gene>
<reference evidence="1 2" key="2">
    <citation type="journal article" date="2016" name="Environ. Microbiol. Rep.">
        <title>Metagenomic evidence for the presence of phototrophic Gemmatimonadetes bacteria in diverse environments.</title>
        <authorList>
            <person name="Zeng Y."/>
            <person name="Baumbach J."/>
            <person name="Barbosa E.G."/>
            <person name="Azevedo V."/>
            <person name="Zhang C."/>
            <person name="Koblizek M."/>
        </authorList>
    </citation>
    <scope>NUCLEOTIDE SEQUENCE [LARGE SCALE GENOMIC DNA]</scope>
    <source>
        <strain evidence="1 2">AP64</strain>
    </source>
</reference>
<dbReference type="Gene3D" id="3.40.50.300">
    <property type="entry name" value="P-loop containing nucleotide triphosphate hydrolases"/>
    <property type="match status" value="1"/>
</dbReference>
<keyword evidence="2" id="KW-1185">Reference proteome</keyword>
<dbReference type="EMBL" id="CP011454">
    <property type="protein sequence ID" value="AMW05256.1"/>
    <property type="molecule type" value="Genomic_DNA"/>
</dbReference>
<dbReference type="STRING" id="1379270.GEMMAAP_11455"/>
<dbReference type="SUPFAM" id="SSF52540">
    <property type="entry name" value="P-loop containing nucleoside triphosphate hydrolases"/>
    <property type="match status" value="1"/>
</dbReference>
<name>A0A143BJL1_9BACT</name>
<evidence type="ECO:0000313" key="1">
    <source>
        <dbReference type="EMBL" id="AMW05256.1"/>
    </source>
</evidence>
<dbReference type="PANTHER" id="PTHR11669:SF8">
    <property type="entry name" value="DNA POLYMERASE III SUBUNIT DELTA"/>
    <property type="match status" value="1"/>
</dbReference>
<evidence type="ECO:0000313" key="2">
    <source>
        <dbReference type="Proteomes" id="UP000076404"/>
    </source>
</evidence>
<dbReference type="PANTHER" id="PTHR11669">
    <property type="entry name" value="REPLICATION FACTOR C / DNA POLYMERASE III GAMMA-TAU SUBUNIT"/>
    <property type="match status" value="1"/>
</dbReference>
<dbReference type="InterPro" id="IPR050238">
    <property type="entry name" value="DNA_Rep/Repair_Clamp_Loader"/>
</dbReference>
<dbReference type="KEGG" id="gph:GEMMAAP_11455"/>
<dbReference type="AlphaFoldDB" id="A0A143BJL1"/>
<reference evidence="1 2" key="1">
    <citation type="journal article" date="2014" name="Proc. Natl. Acad. Sci. U.S.A.">
        <title>Functional type 2 photosynthetic reaction centers found in the rare bacterial phylum Gemmatimonadetes.</title>
        <authorList>
            <person name="Zeng Y."/>
            <person name="Feng F."/>
            <person name="Medova H."/>
            <person name="Dean J."/>
            <person name="Koblizek M."/>
        </authorList>
    </citation>
    <scope>NUCLEOTIDE SEQUENCE [LARGE SCALE GENOMIC DNA]</scope>
    <source>
        <strain evidence="1 2">AP64</strain>
    </source>
</reference>
<protein>
    <recommendedName>
        <fullName evidence="3">DNA polymerase III subunit delta</fullName>
    </recommendedName>
</protein>
<sequence length="363" mass="38915">MALRPLFGHLPIRQRLAAAASDGRLPASLLLQGRRGVGKQRLGLWLGQYLMCERATRDRLPAPCGECQQCRYAERGMHPDLHWFFPRPRLKDSDPSTDDVKADLGEAIAERMEAEGLWGPSVGTDGLYTSVVRALVNMAAIRPAMATRAVFVVGDAERMVSQEGSDQAANAFLKLLEEPPPGTTLILTSSEPGALLPTIKSRVVSVRVPALTRADMEAFLADPVVERKLSRLPREEVLARANGAPGDLFAGDSLSAAFANARVLLEAALAPGTPDGTTTRVKAAAKQGVSGARGAFSDTLDALTHLLHARTVQLVQAGRESDARRMASVLPQVEVAKSKAQNNVSPNLLTAALLQSMHHTLHP</sequence>
<dbReference type="OrthoDB" id="9811073at2"/>
<dbReference type="Proteomes" id="UP000076404">
    <property type="component" value="Chromosome"/>
</dbReference>
<proteinExistence type="predicted"/>
<dbReference type="eggNOG" id="COG0470">
    <property type="taxonomic scope" value="Bacteria"/>
</dbReference>